<evidence type="ECO:0000313" key="6">
    <source>
        <dbReference type="Proteomes" id="UP000653156"/>
    </source>
</evidence>
<evidence type="ECO:0000256" key="3">
    <source>
        <dbReference type="SAM" id="SignalP"/>
    </source>
</evidence>
<organism evidence="5 6">
    <name type="scientific">Paralysiella testudinis</name>
    <dbReference type="NCBI Taxonomy" id="2809020"/>
    <lineage>
        <taxon>Bacteria</taxon>
        <taxon>Pseudomonadati</taxon>
        <taxon>Pseudomonadota</taxon>
        <taxon>Betaproteobacteria</taxon>
        <taxon>Neisseriales</taxon>
        <taxon>Neisseriaceae</taxon>
        <taxon>Paralysiella</taxon>
    </lineage>
</organism>
<dbReference type="GO" id="GO:0009279">
    <property type="term" value="C:cell outer membrane"/>
    <property type="evidence" value="ECO:0007669"/>
    <property type="project" value="UniProtKB-SubCell"/>
</dbReference>
<evidence type="ECO:0000259" key="4">
    <source>
        <dbReference type="Pfam" id="PF01298"/>
    </source>
</evidence>
<dbReference type="EMBL" id="CP069798">
    <property type="protein sequence ID" value="QRQ82421.1"/>
    <property type="molecule type" value="Genomic_DNA"/>
</dbReference>
<dbReference type="Gene3D" id="2.40.160.90">
    <property type="match status" value="1"/>
</dbReference>
<dbReference type="Pfam" id="PF01298">
    <property type="entry name" value="TbpB_B_D"/>
    <property type="match status" value="1"/>
</dbReference>
<keyword evidence="6" id="KW-1185">Reference proteome</keyword>
<dbReference type="AlphaFoldDB" id="A0A892ZH02"/>
<proteinExistence type="predicted"/>
<comment type="subcellular location">
    <subcellularLocation>
        <location evidence="1">Cell outer membrane</location>
    </subcellularLocation>
</comment>
<feature type="region of interest" description="Disordered" evidence="2">
    <location>
        <begin position="35"/>
        <end position="61"/>
    </location>
</feature>
<dbReference type="RefSeq" id="WP_230339704.1">
    <property type="nucleotide sequence ID" value="NZ_CP069798.1"/>
</dbReference>
<evidence type="ECO:0000256" key="2">
    <source>
        <dbReference type="SAM" id="MobiDB-lite"/>
    </source>
</evidence>
<feature type="compositionally biased region" description="Pro residues" evidence="2">
    <location>
        <begin position="40"/>
        <end position="59"/>
    </location>
</feature>
<keyword evidence="3" id="KW-0732">Signal</keyword>
<feature type="domain" description="Transferrin-binding protein B C-lobe/N-lobe beta-barrel" evidence="4">
    <location>
        <begin position="260"/>
        <end position="392"/>
    </location>
</feature>
<feature type="region of interest" description="Disordered" evidence="2">
    <location>
        <begin position="102"/>
        <end position="133"/>
    </location>
</feature>
<reference evidence="5" key="1">
    <citation type="submission" date="2021-02" db="EMBL/GenBank/DDBJ databases">
        <title>Neisseriaceae sp. 26B isolated from the cloaca of a Common Toad-headed Turtle (Mesoclemmys nasuta).</title>
        <authorList>
            <person name="Spergser J."/>
            <person name="Busse H.-J."/>
        </authorList>
    </citation>
    <scope>NUCLEOTIDE SEQUENCE</scope>
    <source>
        <strain evidence="5">26B</strain>
    </source>
</reference>
<dbReference type="InterPro" id="IPR001677">
    <property type="entry name" value="TbpB_B_D"/>
</dbReference>
<feature type="signal peptide" evidence="3">
    <location>
        <begin position="1"/>
        <end position="25"/>
    </location>
</feature>
<protein>
    <submittedName>
        <fullName evidence="5">Transferrin-binding protein-like solute binding protein</fullName>
    </submittedName>
</protein>
<evidence type="ECO:0000256" key="1">
    <source>
        <dbReference type="ARBA" id="ARBA00004442"/>
    </source>
</evidence>
<sequence length="393" mass="40832">MFNTPVFTQPIRLAVLLTATAFTLAACGAGGSQPSINAPTAPPPKVVEPEPVNPKPQPENPQMLDGATKAKADLSKLNLTAPAAGTFLTAAAGATEMLVNNYGSGKENERTSPTVRRNGDSISHDIKAGGDGGRARLSGLHKIYYDAEGKITGLHPGGKNMAAAMLGDYLPGKTGFNNNLAYHTTTASAQHNPLAYHDAGLAVGGAFGGIYSADLGSNSYVWRDPAVAGWNYQTFGYFVGSGSIETDKGYQSIGIPTANLPTQGGAEYKGIATGEYVDNNTAYQLSANSRVYANFAERKLNFTTDNTQRHAILPTGGLAAPQDAANLNLRGVAAWDAGKADFSGVAVSKDDSLTGKVHGRFYGPDAAEVGGVFGLQNSDKSQTLIGGFGGKRE</sequence>
<dbReference type="InterPro" id="IPR011250">
    <property type="entry name" value="OMP/PagP_B-barrel"/>
</dbReference>
<gene>
    <name evidence="5" type="ORF">JQU52_03160</name>
</gene>
<dbReference type="Proteomes" id="UP000653156">
    <property type="component" value="Chromosome"/>
</dbReference>
<feature type="chain" id="PRO_5034742243" evidence="3">
    <location>
        <begin position="26"/>
        <end position="393"/>
    </location>
</feature>
<dbReference type="KEGG" id="ptes:JQU52_03160"/>
<evidence type="ECO:0000313" key="5">
    <source>
        <dbReference type="EMBL" id="QRQ82421.1"/>
    </source>
</evidence>
<dbReference type="SUPFAM" id="SSF56925">
    <property type="entry name" value="OMPA-like"/>
    <property type="match status" value="1"/>
</dbReference>
<feature type="compositionally biased region" description="Basic and acidic residues" evidence="2">
    <location>
        <begin position="117"/>
        <end position="128"/>
    </location>
</feature>
<accession>A0A892ZH02</accession>
<name>A0A892ZH02_9NEIS</name>